<proteinExistence type="predicted"/>
<gene>
    <name evidence="2" type="ORF">BJZ21_003379</name>
</gene>
<dbReference type="EMBL" id="JACCBG010000001">
    <property type="protein sequence ID" value="NYD43296.1"/>
    <property type="molecule type" value="Genomic_DNA"/>
</dbReference>
<accession>A0A7Y9JCH9</accession>
<feature type="compositionally biased region" description="Low complexity" evidence="1">
    <location>
        <begin position="1"/>
        <end position="15"/>
    </location>
</feature>
<evidence type="ECO:0000313" key="2">
    <source>
        <dbReference type="EMBL" id="NYD43296.1"/>
    </source>
</evidence>
<name>A0A7Y9JCH9_9ACTN</name>
<feature type="compositionally biased region" description="Basic and acidic residues" evidence="1">
    <location>
        <begin position="95"/>
        <end position="106"/>
    </location>
</feature>
<comment type="caution">
    <text evidence="2">The sequence shown here is derived from an EMBL/GenBank/DDBJ whole genome shotgun (WGS) entry which is preliminary data.</text>
</comment>
<evidence type="ECO:0000313" key="3">
    <source>
        <dbReference type="Proteomes" id="UP000535511"/>
    </source>
</evidence>
<dbReference type="AlphaFoldDB" id="A0A7Y9JCH9"/>
<protein>
    <submittedName>
        <fullName evidence="2">Uncharacterized protein</fullName>
    </submittedName>
</protein>
<reference evidence="2 3" key="1">
    <citation type="submission" date="2020-07" db="EMBL/GenBank/DDBJ databases">
        <title>Sequencing the genomes of 1000 actinobacteria strains.</title>
        <authorList>
            <person name="Klenk H.-P."/>
        </authorList>
    </citation>
    <scope>NUCLEOTIDE SEQUENCE [LARGE SCALE GENOMIC DNA]</scope>
    <source>
        <strain evidence="2 3">DSM 21350</strain>
    </source>
</reference>
<feature type="region of interest" description="Disordered" evidence="1">
    <location>
        <begin position="1"/>
        <end position="106"/>
    </location>
</feature>
<feature type="compositionally biased region" description="Basic and acidic residues" evidence="1">
    <location>
        <begin position="58"/>
        <end position="70"/>
    </location>
</feature>
<sequence length="106" mass="10746">MDTAADPAATPAGADLSEDTDLRESTPNSSGPQRAAGGMGVSSERVGHAGPGQNATDGLRDTSPHEREPGETVPPEQSTGNPEPKPEGLAPKAGYPDRDPRSSTGD</sequence>
<keyword evidence="3" id="KW-1185">Reference proteome</keyword>
<dbReference type="Proteomes" id="UP000535511">
    <property type="component" value="Unassembled WGS sequence"/>
</dbReference>
<evidence type="ECO:0000256" key="1">
    <source>
        <dbReference type="SAM" id="MobiDB-lite"/>
    </source>
</evidence>
<organism evidence="2 3">
    <name type="scientific">Nocardioides panaciterrulae</name>
    <dbReference type="NCBI Taxonomy" id="661492"/>
    <lineage>
        <taxon>Bacteria</taxon>
        <taxon>Bacillati</taxon>
        <taxon>Actinomycetota</taxon>
        <taxon>Actinomycetes</taxon>
        <taxon>Propionibacteriales</taxon>
        <taxon>Nocardioidaceae</taxon>
        <taxon>Nocardioides</taxon>
    </lineage>
</organism>
<dbReference type="RefSeq" id="WP_179664831.1">
    <property type="nucleotide sequence ID" value="NZ_JACCBG010000001.1"/>
</dbReference>